<dbReference type="SUPFAM" id="SSF50156">
    <property type="entry name" value="PDZ domain-like"/>
    <property type="match status" value="1"/>
</dbReference>
<dbReference type="SMART" id="SM00228">
    <property type="entry name" value="PDZ"/>
    <property type="match status" value="1"/>
</dbReference>
<evidence type="ECO:0000313" key="4">
    <source>
        <dbReference type="Proteomes" id="UP000699462"/>
    </source>
</evidence>
<evidence type="ECO:0000256" key="1">
    <source>
        <dbReference type="SAM" id="MobiDB-lite"/>
    </source>
</evidence>
<dbReference type="OrthoDB" id="6260541at2759"/>
<dbReference type="GO" id="GO:0005911">
    <property type="term" value="C:cell-cell junction"/>
    <property type="evidence" value="ECO:0007669"/>
    <property type="project" value="InterPro"/>
</dbReference>
<feature type="region of interest" description="Disordered" evidence="1">
    <location>
        <begin position="398"/>
        <end position="428"/>
    </location>
</feature>
<dbReference type="Pfam" id="PF00595">
    <property type="entry name" value="PDZ"/>
    <property type="match status" value="1"/>
</dbReference>
<evidence type="ECO:0000259" key="2">
    <source>
        <dbReference type="PROSITE" id="PS50106"/>
    </source>
</evidence>
<name>A0A8T0DY26_9TREM</name>
<dbReference type="InterPro" id="IPR028842">
    <property type="entry name" value="Afadin"/>
</dbReference>
<gene>
    <name evidence="3" type="ORF">P879_01229</name>
</gene>
<feature type="compositionally biased region" description="Polar residues" evidence="1">
    <location>
        <begin position="652"/>
        <end position="661"/>
    </location>
</feature>
<feature type="region of interest" description="Disordered" evidence="1">
    <location>
        <begin position="111"/>
        <end position="153"/>
    </location>
</feature>
<dbReference type="EMBL" id="JTDF01000479">
    <property type="protein sequence ID" value="KAF8571501.1"/>
    <property type="molecule type" value="Genomic_DNA"/>
</dbReference>
<evidence type="ECO:0000313" key="3">
    <source>
        <dbReference type="EMBL" id="KAF8571501.1"/>
    </source>
</evidence>
<dbReference type="PANTHER" id="PTHR10398">
    <property type="entry name" value="AFADIN"/>
    <property type="match status" value="1"/>
</dbReference>
<dbReference type="PANTHER" id="PTHR10398:SF2">
    <property type="entry name" value="AFADIN"/>
    <property type="match status" value="1"/>
</dbReference>
<dbReference type="InterPro" id="IPR036034">
    <property type="entry name" value="PDZ_sf"/>
</dbReference>
<reference evidence="3 4" key="1">
    <citation type="submission" date="2019-07" db="EMBL/GenBank/DDBJ databases">
        <title>Annotation for the trematode Paragonimus westermani.</title>
        <authorList>
            <person name="Choi Y.-J."/>
        </authorList>
    </citation>
    <scope>NUCLEOTIDE SEQUENCE [LARGE SCALE GENOMIC DNA]</scope>
    <source>
        <strain evidence="3">180907_Pwestermani</strain>
    </source>
</reference>
<keyword evidence="4" id="KW-1185">Reference proteome</keyword>
<protein>
    <recommendedName>
        <fullName evidence="2">PDZ domain-containing protein</fullName>
    </recommendedName>
</protein>
<feature type="compositionally biased region" description="Basic and acidic residues" evidence="1">
    <location>
        <begin position="137"/>
        <end position="150"/>
    </location>
</feature>
<feature type="domain" description="PDZ" evidence="2">
    <location>
        <begin position="266"/>
        <end position="340"/>
    </location>
</feature>
<feature type="compositionally biased region" description="Polar residues" evidence="1">
    <location>
        <begin position="240"/>
        <end position="257"/>
    </location>
</feature>
<sequence length="852" mass="92414">MMADLSTVECLYNVAVDLVGLNSRQVHALLTGYRRNSGENETGSMGDGRIPGNWVDFVVSGVQLVADRILAEEETAQAFDPTSENDKSWNPHLEEPLDLLLPLLLPEDSYPSDMPIPLETSEDPVSCDSGISSRPSSAKEQDPHKVEKSSSGDPLITVDAMRKFLQPAIKAGWCRLSVRPICDKSASSPPTTVFLQWNAYLTNSLHEEPTQETGASRSTPKTDDDNCFGEKPRSPGPAENSPSDSAELTKMESSSDSCSEDGRDLGIYVRGVVPESGASQARLHHTSANTESDWQSPLLKPGDHLLAVNNQSVLELSQEAAAQLVASAGPEVSLTVVRNSTMCTALATSADSRSLHRSSSTTSTVSETKEILCENCPECRLQASLITSPVNLIISDNRDSGSHRVSPTDVAFSVSSERSPDPVPPPVPSALGPVLHLFESKPRTSADWISTDNTGAFSSKAWAAVHSSNQQHPMFRSINSRLQSPEPTTQYTHQSPSVNNIRITAHSSSFSTSALHQAVGNRWTSEHSTWKTMPSATGCCVSESRSTLNDLEEPIGSEYSLGTSTGPVDGSRSSVLWRTHVSIPQPYHRPKGQSASFDEWLSTTRLEELCERFTNELTTRLNANESYTELLPNSRAQFSQRRSSIAREPRQSSEFVNMESESFTSPVIPTSALSSAHEACTNQRSRSLSTNAKADDISTDVHQSPSCGSKAPLVFVPTVSVLPSIDQSQPAPGPRTNGLPPLTSTWWSSRSLGDLSDFIPSSQSSSTRISVQSSTMGRKPTGRALQRRHTTLTTSRFNLGPRPVPPNQDCVSRRNLFSAPVRTASYRSCAMTHSTHRFPQHVTDTSAISRAS</sequence>
<proteinExistence type="predicted"/>
<feature type="compositionally biased region" description="Basic and acidic residues" evidence="1">
    <location>
        <begin position="220"/>
        <end position="233"/>
    </location>
</feature>
<comment type="caution">
    <text evidence="3">The sequence shown here is derived from an EMBL/GenBank/DDBJ whole genome shotgun (WGS) entry which is preliminary data.</text>
</comment>
<dbReference type="PROSITE" id="PS50106">
    <property type="entry name" value="PDZ"/>
    <property type="match status" value="1"/>
</dbReference>
<feature type="region of interest" description="Disordered" evidence="1">
    <location>
        <begin position="639"/>
        <end position="661"/>
    </location>
</feature>
<dbReference type="Gene3D" id="2.30.42.10">
    <property type="match status" value="1"/>
</dbReference>
<accession>A0A8T0DY26</accession>
<organism evidence="3 4">
    <name type="scientific">Paragonimus westermani</name>
    <dbReference type="NCBI Taxonomy" id="34504"/>
    <lineage>
        <taxon>Eukaryota</taxon>
        <taxon>Metazoa</taxon>
        <taxon>Spiralia</taxon>
        <taxon>Lophotrochozoa</taxon>
        <taxon>Platyhelminthes</taxon>
        <taxon>Trematoda</taxon>
        <taxon>Digenea</taxon>
        <taxon>Plagiorchiida</taxon>
        <taxon>Troglotremata</taxon>
        <taxon>Troglotrematidae</taxon>
        <taxon>Paragonimus</taxon>
    </lineage>
</organism>
<feature type="region of interest" description="Disordered" evidence="1">
    <location>
        <begin position="758"/>
        <end position="787"/>
    </location>
</feature>
<dbReference type="AlphaFoldDB" id="A0A8T0DY26"/>
<feature type="region of interest" description="Disordered" evidence="1">
    <location>
        <begin position="206"/>
        <end position="262"/>
    </location>
</feature>
<dbReference type="InterPro" id="IPR001478">
    <property type="entry name" value="PDZ"/>
</dbReference>
<dbReference type="Proteomes" id="UP000699462">
    <property type="component" value="Unassembled WGS sequence"/>
</dbReference>
<feature type="compositionally biased region" description="Low complexity" evidence="1">
    <location>
        <begin position="761"/>
        <end position="775"/>
    </location>
</feature>